<organism evidence="1 2">
    <name type="scientific">Fusibacter paucivorans</name>
    <dbReference type="NCBI Taxonomy" id="76009"/>
    <lineage>
        <taxon>Bacteria</taxon>
        <taxon>Bacillati</taxon>
        <taxon>Bacillota</taxon>
        <taxon>Clostridia</taxon>
        <taxon>Eubacteriales</taxon>
        <taxon>Eubacteriales Family XII. Incertae Sedis</taxon>
        <taxon>Fusibacter</taxon>
    </lineage>
</organism>
<keyword evidence="2" id="KW-1185">Reference proteome</keyword>
<dbReference type="Proteomes" id="UP000746471">
    <property type="component" value="Unassembled WGS sequence"/>
</dbReference>
<gene>
    <name evidence="1" type="ORF">KHM83_16805</name>
</gene>
<name>A0ABS5PV62_9FIRM</name>
<comment type="caution">
    <text evidence="1">The sequence shown here is derived from an EMBL/GenBank/DDBJ whole genome shotgun (WGS) entry which is preliminary data.</text>
</comment>
<sequence>MAFDETSKLKDLLADEKAAAVIEKHFPGTSKHPQLGMIKNFPLKTIAGFPQAGIKPEQLKEAVAELKTL</sequence>
<evidence type="ECO:0000313" key="2">
    <source>
        <dbReference type="Proteomes" id="UP000746471"/>
    </source>
</evidence>
<proteinExistence type="predicted"/>
<dbReference type="EMBL" id="JAHBCL010000037">
    <property type="protein sequence ID" value="MBS7528351.1"/>
    <property type="molecule type" value="Genomic_DNA"/>
</dbReference>
<reference evidence="1 2" key="1">
    <citation type="submission" date="2021-05" db="EMBL/GenBank/DDBJ databases">
        <title>Fusibacter ferrireducens sp. nov., an anaerobic, sulfur- and Fe-reducing bacterium isolated from the mangrove sediment.</title>
        <authorList>
            <person name="Qiu D."/>
        </authorList>
    </citation>
    <scope>NUCLEOTIDE SEQUENCE [LARGE SCALE GENOMIC DNA]</scope>
    <source>
        <strain evidence="1 2">DSM 12116</strain>
    </source>
</reference>
<accession>A0ABS5PV62</accession>
<protein>
    <submittedName>
        <fullName evidence="1">Uncharacterized protein</fullName>
    </submittedName>
</protein>
<evidence type="ECO:0000313" key="1">
    <source>
        <dbReference type="EMBL" id="MBS7528351.1"/>
    </source>
</evidence>
<dbReference type="RefSeq" id="WP_213238210.1">
    <property type="nucleotide sequence ID" value="NZ_JAHBCL010000037.1"/>
</dbReference>